<accession>A0A7C4FCX4</accession>
<dbReference type="PANTHER" id="PTHR39640:SF1">
    <property type="entry name" value="DUF790 FAMILY PROTEIN"/>
    <property type="match status" value="1"/>
</dbReference>
<dbReference type="Pfam" id="PF05626">
    <property type="entry name" value="DUF790"/>
    <property type="match status" value="1"/>
</dbReference>
<gene>
    <name evidence="1" type="ORF">ENV14_06710</name>
</gene>
<dbReference type="EMBL" id="DTFF01000057">
    <property type="protein sequence ID" value="HGI88058.1"/>
    <property type="molecule type" value="Genomic_DNA"/>
</dbReference>
<dbReference type="AlphaFoldDB" id="A0A7C4FCX4"/>
<name>A0A7C4FCX4_9CREN</name>
<comment type="caution">
    <text evidence="1">The sequence shown here is derived from an EMBL/GenBank/DDBJ whole genome shotgun (WGS) entry which is preliminary data.</text>
</comment>
<protein>
    <submittedName>
        <fullName evidence="1">DUF790 family protein</fullName>
    </submittedName>
</protein>
<evidence type="ECO:0000313" key="1">
    <source>
        <dbReference type="EMBL" id="HGI88058.1"/>
    </source>
</evidence>
<organism evidence="1">
    <name type="scientific">Ignisphaera aggregans</name>
    <dbReference type="NCBI Taxonomy" id="334771"/>
    <lineage>
        <taxon>Archaea</taxon>
        <taxon>Thermoproteota</taxon>
        <taxon>Thermoprotei</taxon>
        <taxon>Desulfurococcales</taxon>
        <taxon>Desulfurococcaceae</taxon>
        <taxon>Ignisphaera</taxon>
    </lineage>
</organism>
<sequence length="414" mass="47999">MKFDLSEVPMIRIRGAYTPRYLDVVRDRSVVEALISFYRGVEGKTVGEVDWRELVISIGNEKLAKLLRLVMESRFYTAVARVPPGVNPKIMRIKLFRVVNKVHKGFAPPEKRFRVTQTLRRYLKAEGILLDPDAIMWCTYRDMAFLKKVEEPSVRKVVEEFNSRVLNSILTNSTSLHLTFHNICSSAEVLMLLGRGLKYYGGVYDIRRVGDGYRVNIDGPRLLLNKPSKEYGLSLYHVLATVLPKLYSCREYWCVDVLIGTKFFNMYVRLLSSHVKPLLPVERVSAPTPVFDTRADTYVYRRLKVLRLNVSRVTQPVEAKDLVYIPDLKIEEAGKTIFIEVVNYWNREYGVRKAAKLREVCQVIKNLIVVADDRMRQFLQGLPIPVAYYTMDLYEPWGPLTEVVEYVKRMVEEL</sequence>
<proteinExistence type="predicted"/>
<dbReference type="PANTHER" id="PTHR39640">
    <property type="entry name" value="VNG6129C"/>
    <property type="match status" value="1"/>
</dbReference>
<reference evidence="1" key="1">
    <citation type="journal article" date="2020" name="mSystems">
        <title>Genome- and Community-Level Interaction Insights into Carbon Utilization and Element Cycling Functions of Hydrothermarchaeota in Hydrothermal Sediment.</title>
        <authorList>
            <person name="Zhou Z."/>
            <person name="Liu Y."/>
            <person name="Xu W."/>
            <person name="Pan J."/>
            <person name="Luo Z.H."/>
            <person name="Li M."/>
        </authorList>
    </citation>
    <scope>NUCLEOTIDE SEQUENCE [LARGE SCALE GENOMIC DNA]</scope>
    <source>
        <strain evidence="1">SpSt-732</strain>
    </source>
</reference>
<dbReference type="InterPro" id="IPR008508">
    <property type="entry name" value="Bax1"/>
</dbReference>